<keyword evidence="4" id="KW-1185">Reference proteome</keyword>
<name>B0WCT5_CULQU</name>
<protein>
    <submittedName>
        <fullName evidence="2 3">Uncharacterized protein</fullName>
    </submittedName>
</protein>
<organism>
    <name type="scientific">Culex quinquefasciatus</name>
    <name type="common">Southern house mosquito</name>
    <name type="synonym">Culex pungens</name>
    <dbReference type="NCBI Taxonomy" id="7176"/>
    <lineage>
        <taxon>Eukaryota</taxon>
        <taxon>Metazoa</taxon>
        <taxon>Ecdysozoa</taxon>
        <taxon>Arthropoda</taxon>
        <taxon>Hexapoda</taxon>
        <taxon>Insecta</taxon>
        <taxon>Pterygota</taxon>
        <taxon>Neoptera</taxon>
        <taxon>Endopterygota</taxon>
        <taxon>Diptera</taxon>
        <taxon>Nematocera</taxon>
        <taxon>Culicoidea</taxon>
        <taxon>Culicidae</taxon>
        <taxon>Culicinae</taxon>
        <taxon>Culicini</taxon>
        <taxon>Culex</taxon>
        <taxon>Culex</taxon>
    </lineage>
</organism>
<sequence length="481" mass="50671">MFGFGWIVVGLLCAVVGAVRADLGLNQEVPDLAVKVEDAIGLGVEPLLEVNTTIEVDPALDPTGALGAIVGVINVVNGSIGEVFAATGNAVMDSTGPPNSVFSHVFRANINAEINMQNAIASAVPLRAILRKSVYQAIEGNLSVIQNQIKNLTSVYTELGAAANTITLFPNRSRDISTEITPKLVNRLAAVLGDISSKVANLADLFPDIVMKQIAAVGYFSAANATTNSAVSKVRAQLNMFNSSISTTIANLTATAGVLAGNISQAYVPITSAAQNFNGGDISNLTAFLELVDSHNNDLVQNITLSMVDLQDYIAELLANETRDATGAVCNGIRNLTDSALLSVSDFSTACSNRYQAQLQRALLQVNRLASCPESTPSEDFYSLLNSLLTSVRTDSVAITASQILGCSNTFGACSSTYFSVFPDLGEETHIQLQMVHNAIVFKIRALALRIGTCAEAVTADVQEIVQQIVSSYAACLETGN</sequence>
<evidence type="ECO:0000313" key="2">
    <source>
        <dbReference type="EMBL" id="EDS43811.1"/>
    </source>
</evidence>
<evidence type="ECO:0000313" key="3">
    <source>
        <dbReference type="EnsemblMetazoa" id="CPIJ004870-PA"/>
    </source>
</evidence>
<dbReference type="HOGENOM" id="CLU_044398_0_0_1"/>
<feature type="chain" id="PRO_5014566639" evidence="1">
    <location>
        <begin position="22"/>
        <end position="481"/>
    </location>
</feature>
<dbReference type="eggNOG" id="ENOG502TAZG">
    <property type="taxonomic scope" value="Eukaryota"/>
</dbReference>
<dbReference type="KEGG" id="cqu:CpipJ_CPIJ004870"/>
<dbReference type="EMBL" id="DS231890">
    <property type="protein sequence ID" value="EDS43811.1"/>
    <property type="molecule type" value="Genomic_DNA"/>
</dbReference>
<evidence type="ECO:0000313" key="4">
    <source>
        <dbReference type="Proteomes" id="UP000002320"/>
    </source>
</evidence>
<proteinExistence type="predicted"/>
<reference evidence="3" key="2">
    <citation type="submission" date="2021-02" db="UniProtKB">
        <authorList>
            <consortium name="EnsemblMetazoa"/>
        </authorList>
    </citation>
    <scope>IDENTIFICATION</scope>
    <source>
        <strain evidence="3">JHB</strain>
    </source>
</reference>
<dbReference type="Proteomes" id="UP000002320">
    <property type="component" value="Unassembled WGS sequence"/>
</dbReference>
<evidence type="ECO:0000256" key="1">
    <source>
        <dbReference type="SAM" id="SignalP"/>
    </source>
</evidence>
<dbReference type="EnsemblMetazoa" id="CPIJ004870-RA">
    <property type="protein sequence ID" value="CPIJ004870-PA"/>
    <property type="gene ID" value="CPIJ004870"/>
</dbReference>
<keyword evidence="1" id="KW-0732">Signal</keyword>
<dbReference type="VEuPathDB" id="VectorBase:CPIJ004870"/>
<dbReference type="OMA" id="EETHIQL"/>
<dbReference type="InParanoid" id="B0WCT5"/>
<gene>
    <name evidence="3" type="primary">6036469</name>
    <name evidence="2" type="ORF">CpipJ_CPIJ004870</name>
</gene>
<accession>B0WCT5</accession>
<dbReference type="VEuPathDB" id="VectorBase:CQUJHB014617"/>
<feature type="signal peptide" evidence="1">
    <location>
        <begin position="1"/>
        <end position="21"/>
    </location>
</feature>
<dbReference type="OrthoDB" id="7737232at2759"/>
<dbReference type="AlphaFoldDB" id="B0WCT5"/>
<reference evidence="2" key="1">
    <citation type="submission" date="2007-03" db="EMBL/GenBank/DDBJ databases">
        <title>Annotation of Culex pipiens quinquefasciatus.</title>
        <authorList>
            <consortium name="The Broad Institute Genome Sequencing Platform"/>
            <person name="Atkinson P.W."/>
            <person name="Hemingway J."/>
            <person name="Christensen B.M."/>
            <person name="Higgs S."/>
            <person name="Kodira C."/>
            <person name="Hannick L."/>
            <person name="Megy K."/>
            <person name="O'Leary S."/>
            <person name="Pearson M."/>
            <person name="Haas B.J."/>
            <person name="Mauceli E."/>
            <person name="Wortman J.R."/>
            <person name="Lee N.H."/>
            <person name="Guigo R."/>
            <person name="Stanke M."/>
            <person name="Alvarado L."/>
            <person name="Amedeo P."/>
            <person name="Antoine C.H."/>
            <person name="Arensburger P."/>
            <person name="Bidwell S.L."/>
            <person name="Crawford M."/>
            <person name="Camaro F."/>
            <person name="Devon K."/>
            <person name="Engels R."/>
            <person name="Hammond M."/>
            <person name="Howarth C."/>
            <person name="Koehrsen M."/>
            <person name="Lawson D."/>
            <person name="Montgomery P."/>
            <person name="Nene V."/>
            <person name="Nusbaum C."/>
            <person name="Puiu D."/>
            <person name="Romero-Severson J."/>
            <person name="Severson D.W."/>
            <person name="Shumway M."/>
            <person name="Sisk P."/>
            <person name="Stolte C."/>
            <person name="Zeng Q."/>
            <person name="Eisenstadt E."/>
            <person name="Fraser-Liggett C."/>
            <person name="Strausberg R."/>
            <person name="Galagan J."/>
            <person name="Birren B."/>
            <person name="Collins F.H."/>
        </authorList>
    </citation>
    <scope>NUCLEOTIDE SEQUENCE [LARGE SCALE GENOMIC DNA]</scope>
    <source>
        <strain evidence="2">JHB</strain>
    </source>
</reference>